<dbReference type="InterPro" id="IPR035919">
    <property type="entry name" value="EAL_sf"/>
</dbReference>
<dbReference type="InterPro" id="IPR000014">
    <property type="entry name" value="PAS"/>
</dbReference>
<dbReference type="NCBIfam" id="TIGR00254">
    <property type="entry name" value="GGDEF"/>
    <property type="match status" value="1"/>
</dbReference>
<dbReference type="NCBIfam" id="TIGR00229">
    <property type="entry name" value="sensory_box"/>
    <property type="match status" value="3"/>
</dbReference>
<dbReference type="InterPro" id="IPR001633">
    <property type="entry name" value="EAL_dom"/>
</dbReference>
<gene>
    <name evidence="5" type="ORF">SAMN05216215_104737</name>
</gene>
<evidence type="ECO:0000313" key="5">
    <source>
        <dbReference type="EMBL" id="SDZ11954.1"/>
    </source>
</evidence>
<dbReference type="OrthoDB" id="23692at2"/>
<dbReference type="InterPro" id="IPR013656">
    <property type="entry name" value="PAS_4"/>
</dbReference>
<dbReference type="CDD" id="cd01949">
    <property type="entry name" value="GGDEF"/>
    <property type="match status" value="1"/>
</dbReference>
<proteinExistence type="predicted"/>
<dbReference type="CDD" id="cd00130">
    <property type="entry name" value="PAS"/>
    <property type="match status" value="3"/>
</dbReference>
<dbReference type="Pfam" id="PF00563">
    <property type="entry name" value="EAL"/>
    <property type="match status" value="1"/>
</dbReference>
<dbReference type="InterPro" id="IPR035965">
    <property type="entry name" value="PAS-like_dom_sf"/>
</dbReference>
<organism evidence="5 6">
    <name type="scientific">Saccharopolyspora shandongensis</name>
    <dbReference type="NCBI Taxonomy" id="418495"/>
    <lineage>
        <taxon>Bacteria</taxon>
        <taxon>Bacillati</taxon>
        <taxon>Actinomycetota</taxon>
        <taxon>Actinomycetes</taxon>
        <taxon>Pseudonocardiales</taxon>
        <taxon>Pseudonocardiaceae</taxon>
        <taxon>Saccharopolyspora</taxon>
    </lineage>
</organism>
<feature type="domain" description="EAL" evidence="3">
    <location>
        <begin position="662"/>
        <end position="916"/>
    </location>
</feature>
<dbReference type="EMBL" id="FNOK01000047">
    <property type="protein sequence ID" value="SDZ11954.1"/>
    <property type="molecule type" value="Genomic_DNA"/>
</dbReference>
<dbReference type="InterPro" id="IPR000700">
    <property type="entry name" value="PAS-assoc_C"/>
</dbReference>
<evidence type="ECO:0000259" key="3">
    <source>
        <dbReference type="PROSITE" id="PS50883"/>
    </source>
</evidence>
<dbReference type="Proteomes" id="UP000199529">
    <property type="component" value="Unassembled WGS sequence"/>
</dbReference>
<dbReference type="Pfam" id="PF08448">
    <property type="entry name" value="PAS_4"/>
    <property type="match status" value="2"/>
</dbReference>
<feature type="domain" description="PAS" evidence="1">
    <location>
        <begin position="361"/>
        <end position="407"/>
    </location>
</feature>
<dbReference type="InterPro" id="IPR000160">
    <property type="entry name" value="GGDEF_dom"/>
</dbReference>
<sequence>MTIDPGGGPSSAGLGGELLDLALSAHGAIGWRFDFADRKITWMPGMDVLLDMPGATDEAVRDRLTELIEPWAAAADPPAWPQDIDLEQPIITAQGETRLLHLRARAFGDRRTGGLIGLMREVTGLHRDRQALEDLAGRYRLLAELSPDAICVHQDGIIKYANPAMSSILGAESCEWLLGRRVTDFMAPQSVVEMRKRLKMLTADGTAMPRTHAHLQRVDGTAVPVEVVAVHTTWDGRPAVQVIGRDITTQKTAEAALRYQAALVQHVNNAIIATSREGVVTSWNPAAETVYGVPAEQALGRHVEALVGAPLRPEALVAEGGVTEAVHRHRDGTSLVVRISAAEMDSGFVLVCADETARRQAEQDFATVVAALDEGVIVVGSTGTIEAVNPAAERIAASSAAEIIGTSPGSWPLFDEAGTPMRPDEHPAMVTRRTGKQQNSRVIRFTRADGRNTWLAVTARSLNPQDSPPHKVVISFSDITESRAARERLEYEATHDPLTGLANRTLVLRHLGAARRRTLPMAVLFIDLDNFKRINDSLGHGVGDEVLRIAGNRLVRATPGEALVGRLGGDEFVILVHCEGSHAVLRRLSERLLAALTEPIHVQGRQLHVNGSIGVVLAGPDDTRSAQDLLRDADVAMYKAKAHGGGRCTFFDVDLRKRVQRHMVLEQDLRHAVRRGQLWVAYQPVVDLRTERTVSVEGLLRWWHPLHGAVSPGEFIPLAEESDLINPIGAHMLREATSRVAAARERHDLDLHLNANLSPRQLEDPELQDHVQQALAESGLPSHALCLEITENAIMQDPEAATRVLTALRELGIGLAIDDFGTGYSSLAQLRQLPLDIVKIDRTFITDLGSSDELEVIVAGIVAMAHAIGLGVVAEGIETAAQLAIIRDLGCDQGQGYYLGKPAPMDWLFPRTAGRR</sequence>
<dbReference type="SMART" id="SM00052">
    <property type="entry name" value="EAL"/>
    <property type="match status" value="1"/>
</dbReference>
<dbReference type="SUPFAM" id="SSF55073">
    <property type="entry name" value="Nucleotide cyclase"/>
    <property type="match status" value="1"/>
</dbReference>
<feature type="domain" description="PAS" evidence="1">
    <location>
        <begin position="140"/>
        <end position="205"/>
    </location>
</feature>
<dbReference type="AlphaFoldDB" id="A0A1H3QEG2"/>
<dbReference type="STRING" id="418495.SAMN05216215_104737"/>
<feature type="domain" description="PAC" evidence="2">
    <location>
        <begin position="436"/>
        <end position="491"/>
    </location>
</feature>
<dbReference type="SMART" id="SM00091">
    <property type="entry name" value="PAS"/>
    <property type="match status" value="3"/>
</dbReference>
<dbReference type="PROSITE" id="PS50112">
    <property type="entry name" value="PAS"/>
    <property type="match status" value="3"/>
</dbReference>
<dbReference type="InterPro" id="IPR029787">
    <property type="entry name" value="Nucleotide_cyclase"/>
</dbReference>
<dbReference type="SUPFAM" id="SSF141868">
    <property type="entry name" value="EAL domain-like"/>
    <property type="match status" value="1"/>
</dbReference>
<dbReference type="CDD" id="cd01948">
    <property type="entry name" value="EAL"/>
    <property type="match status" value="1"/>
</dbReference>
<dbReference type="InterPro" id="IPR052155">
    <property type="entry name" value="Biofilm_reg_signaling"/>
</dbReference>
<keyword evidence="6" id="KW-1185">Reference proteome</keyword>
<evidence type="ECO:0000259" key="4">
    <source>
        <dbReference type="PROSITE" id="PS50887"/>
    </source>
</evidence>
<dbReference type="InterPro" id="IPR043128">
    <property type="entry name" value="Rev_trsase/Diguanyl_cyclase"/>
</dbReference>
<feature type="domain" description="PAS" evidence="1">
    <location>
        <begin position="256"/>
        <end position="314"/>
    </location>
</feature>
<dbReference type="SMART" id="SM00267">
    <property type="entry name" value="GGDEF"/>
    <property type="match status" value="1"/>
</dbReference>
<dbReference type="Pfam" id="PF00990">
    <property type="entry name" value="GGDEF"/>
    <property type="match status" value="1"/>
</dbReference>
<dbReference type="RefSeq" id="WP_093274278.1">
    <property type="nucleotide sequence ID" value="NZ_FNOK01000047.1"/>
</dbReference>
<evidence type="ECO:0000259" key="1">
    <source>
        <dbReference type="PROSITE" id="PS50112"/>
    </source>
</evidence>
<dbReference type="PROSITE" id="PS50887">
    <property type="entry name" value="GGDEF"/>
    <property type="match status" value="1"/>
</dbReference>
<dbReference type="PANTHER" id="PTHR44757:SF2">
    <property type="entry name" value="BIOFILM ARCHITECTURE MAINTENANCE PROTEIN MBAA"/>
    <property type="match status" value="1"/>
</dbReference>
<dbReference type="PROSITE" id="PS50883">
    <property type="entry name" value="EAL"/>
    <property type="match status" value="1"/>
</dbReference>
<dbReference type="PANTHER" id="PTHR44757">
    <property type="entry name" value="DIGUANYLATE CYCLASE DGCP"/>
    <property type="match status" value="1"/>
</dbReference>
<protein>
    <submittedName>
        <fullName evidence="5">PAS domain S-box-containing protein/diguanylate cyclase (GGDEF) domain-containing protein</fullName>
    </submittedName>
</protein>
<dbReference type="Pfam" id="PF13426">
    <property type="entry name" value="PAS_9"/>
    <property type="match status" value="1"/>
</dbReference>
<dbReference type="Gene3D" id="3.30.70.270">
    <property type="match status" value="1"/>
</dbReference>
<accession>A0A1H3QEG2</accession>
<name>A0A1H3QEG2_9PSEU</name>
<dbReference type="SUPFAM" id="SSF55785">
    <property type="entry name" value="PYP-like sensor domain (PAS domain)"/>
    <property type="match status" value="3"/>
</dbReference>
<dbReference type="PROSITE" id="PS50113">
    <property type="entry name" value="PAC"/>
    <property type="match status" value="1"/>
</dbReference>
<dbReference type="Gene3D" id="3.20.20.450">
    <property type="entry name" value="EAL domain"/>
    <property type="match status" value="1"/>
</dbReference>
<dbReference type="Gene3D" id="3.30.450.20">
    <property type="entry name" value="PAS domain"/>
    <property type="match status" value="3"/>
</dbReference>
<reference evidence="6" key="1">
    <citation type="submission" date="2016-10" db="EMBL/GenBank/DDBJ databases">
        <authorList>
            <person name="Varghese N."/>
            <person name="Submissions S."/>
        </authorList>
    </citation>
    <scope>NUCLEOTIDE SEQUENCE [LARGE SCALE GENOMIC DNA]</scope>
    <source>
        <strain evidence="6">CGMCC 4.3530</strain>
    </source>
</reference>
<evidence type="ECO:0000259" key="2">
    <source>
        <dbReference type="PROSITE" id="PS50113"/>
    </source>
</evidence>
<evidence type="ECO:0000313" key="6">
    <source>
        <dbReference type="Proteomes" id="UP000199529"/>
    </source>
</evidence>
<feature type="domain" description="GGDEF" evidence="4">
    <location>
        <begin position="519"/>
        <end position="653"/>
    </location>
</feature>